<accession>A0A1I7ZER8</accession>
<organism evidence="1 2">
    <name type="scientific">Steinernema glaseri</name>
    <dbReference type="NCBI Taxonomy" id="37863"/>
    <lineage>
        <taxon>Eukaryota</taxon>
        <taxon>Metazoa</taxon>
        <taxon>Ecdysozoa</taxon>
        <taxon>Nematoda</taxon>
        <taxon>Chromadorea</taxon>
        <taxon>Rhabditida</taxon>
        <taxon>Tylenchina</taxon>
        <taxon>Panagrolaimomorpha</taxon>
        <taxon>Strongyloidoidea</taxon>
        <taxon>Steinernematidae</taxon>
        <taxon>Steinernema</taxon>
    </lineage>
</organism>
<dbReference type="AlphaFoldDB" id="A0A1I7ZER8"/>
<dbReference type="Proteomes" id="UP000095287">
    <property type="component" value="Unplaced"/>
</dbReference>
<reference evidence="2" key="1">
    <citation type="submission" date="2016-11" db="UniProtKB">
        <authorList>
            <consortium name="WormBaseParasite"/>
        </authorList>
    </citation>
    <scope>IDENTIFICATION</scope>
</reference>
<dbReference type="WBParaSite" id="L893_g25804.t1">
    <property type="protein sequence ID" value="L893_g25804.t1"/>
    <property type="gene ID" value="L893_g25804"/>
</dbReference>
<evidence type="ECO:0000313" key="2">
    <source>
        <dbReference type="WBParaSite" id="L893_g25804.t1"/>
    </source>
</evidence>
<evidence type="ECO:0000313" key="1">
    <source>
        <dbReference type="Proteomes" id="UP000095287"/>
    </source>
</evidence>
<name>A0A1I7ZER8_9BILA</name>
<proteinExistence type="predicted"/>
<protein>
    <submittedName>
        <fullName evidence="2">Uncharacterized protein</fullName>
    </submittedName>
</protein>
<sequence>MGRASPPLIAPGRAATAVYYGRIGLANTERGLGRTRGAEGAHVCLLIFWPAAGTLQVTPQTIYSQQREDQIISLQAVAGIRSWEK</sequence>
<keyword evidence="1" id="KW-1185">Reference proteome</keyword>